<feature type="domain" description="Zn(2)-C6 fungal-type" evidence="2">
    <location>
        <begin position="25"/>
        <end position="58"/>
    </location>
</feature>
<protein>
    <recommendedName>
        <fullName evidence="2">Zn(2)-C6 fungal-type domain-containing protein</fullName>
    </recommendedName>
</protein>
<dbReference type="Gene3D" id="4.10.240.10">
    <property type="entry name" value="Zn(2)-C6 fungal-type DNA-binding domain"/>
    <property type="match status" value="1"/>
</dbReference>
<dbReference type="eggNOG" id="ENOG502RZM9">
    <property type="taxonomic scope" value="Eukaryota"/>
</dbReference>
<dbReference type="OrthoDB" id="3163292at2759"/>
<evidence type="ECO:0000313" key="4">
    <source>
        <dbReference type="Proteomes" id="UP000187013"/>
    </source>
</evidence>
<name>A0A1Q2ZYE8_ZYGRO</name>
<dbReference type="SUPFAM" id="SSF57701">
    <property type="entry name" value="Zn2/Cys6 DNA-binding domain"/>
    <property type="match status" value="1"/>
</dbReference>
<dbReference type="PROSITE" id="PS50048">
    <property type="entry name" value="ZN2_CY6_FUNGAL_2"/>
    <property type="match status" value="1"/>
</dbReference>
<accession>A0A1Q2ZYE8</accession>
<dbReference type="InterPro" id="IPR001138">
    <property type="entry name" value="Zn2Cys6_DnaBD"/>
</dbReference>
<reference evidence="3 4" key="1">
    <citation type="submission" date="2016-08" db="EMBL/GenBank/DDBJ databases">
        <title>Draft genome sequence of allopolyploid Zygosaccharomyces rouxii.</title>
        <authorList>
            <person name="Watanabe J."/>
            <person name="Uehara K."/>
            <person name="Mogi Y."/>
            <person name="Tsukioka Y."/>
        </authorList>
    </citation>
    <scope>NUCLEOTIDE SEQUENCE [LARGE SCALE GENOMIC DNA]</scope>
    <source>
        <strain evidence="3 4">NBRC 110957</strain>
    </source>
</reference>
<sequence length="716" mass="83825">MAVYKRGDRKCSGGPQDCDKKVLRSCVRCRKNKTKCDSMETRPDPCTSCVRKGVECELDYVTPPQRSKEMKSLYGNIRFASDRVNSLCMVYDDFSKKLNVGGLRKPRKDVDWNEYPTRILKVKDQFFSFNLNPVDESLCINNFRIKSEFLNKCFKNVRGVVWGLIKIYFKWEKIGDRHEEKARRFVSEFSARYLLQKNQLLLLLCILNFYYDIPGLKYLNIFEYVIDSYYDGAFGNGEVKDEDKDEGKTLLSKSALSKIVVGNLPNAQFHSELFIKHFTIFLFLNIVFYGPEYFMNCFMDKYIRTLEFLRKKINFDKNWEVKWVNFYIRLLNLVEGVVPPVEGGKYAVEDEEIEFLFSLVRQDREAEGRINVTLDCFICLVKFDQYLIERREWPANKQICKRFSYMCERLNADLLGIFGVRQSDREEMERFTFVQLFFTQLLTLNNLLCVNYCGGSMELFTDVGWFNGFNYEVYELFPQELVEGEYRDLEIENGYYCCQSKYDFLNKVLKKDKSMSVNELVLLCVEVSVGRHCLKIDSSNDVLGMVSQELETFYRNDDMNLKILKSSCRLVWLLYEYVVFWDMLNRVIIYEPFVWNAQLVLENNGLLSQNGDCRSYHYSNGVVDMPYGMDVVDYDDENRNNRREVEPESVDPETVEAAPRNGGDTDAVVRLAEPEQSGDAGERLSLNGGINRILQNVDWVKESADEVFEKIHNVLN</sequence>
<comment type="caution">
    <text evidence="3">The sequence shown here is derived from an EMBL/GenBank/DDBJ whole genome shotgun (WGS) entry which is preliminary data.</text>
</comment>
<feature type="region of interest" description="Disordered" evidence="1">
    <location>
        <begin position="640"/>
        <end position="664"/>
    </location>
</feature>
<gene>
    <name evidence="3" type="ORF">ZYGR_0I07730</name>
</gene>
<dbReference type="AlphaFoldDB" id="A0A1Q2ZYE8"/>
<dbReference type="GO" id="GO:0000981">
    <property type="term" value="F:DNA-binding transcription factor activity, RNA polymerase II-specific"/>
    <property type="evidence" value="ECO:0007669"/>
    <property type="project" value="InterPro"/>
</dbReference>
<evidence type="ECO:0000256" key="1">
    <source>
        <dbReference type="SAM" id="MobiDB-lite"/>
    </source>
</evidence>
<dbReference type="SMART" id="SM00066">
    <property type="entry name" value="GAL4"/>
    <property type="match status" value="1"/>
</dbReference>
<dbReference type="Pfam" id="PF00172">
    <property type="entry name" value="Zn_clus"/>
    <property type="match status" value="1"/>
</dbReference>
<proteinExistence type="predicted"/>
<dbReference type="EMBL" id="BDGX01000009">
    <property type="protein sequence ID" value="GAV48476.1"/>
    <property type="molecule type" value="Genomic_DNA"/>
</dbReference>
<organism evidence="3 4">
    <name type="scientific">Zygosaccharomyces rouxii</name>
    <dbReference type="NCBI Taxonomy" id="4956"/>
    <lineage>
        <taxon>Eukaryota</taxon>
        <taxon>Fungi</taxon>
        <taxon>Dikarya</taxon>
        <taxon>Ascomycota</taxon>
        <taxon>Saccharomycotina</taxon>
        <taxon>Saccharomycetes</taxon>
        <taxon>Saccharomycetales</taxon>
        <taxon>Saccharomycetaceae</taxon>
        <taxon>Zygosaccharomyces</taxon>
    </lineage>
</organism>
<dbReference type="InterPro" id="IPR036864">
    <property type="entry name" value="Zn2-C6_fun-type_DNA-bd_sf"/>
</dbReference>
<evidence type="ECO:0000313" key="3">
    <source>
        <dbReference type="EMBL" id="GAV48476.1"/>
    </source>
</evidence>
<dbReference type="PROSITE" id="PS00463">
    <property type="entry name" value="ZN2_CY6_FUNGAL_1"/>
    <property type="match status" value="1"/>
</dbReference>
<dbReference type="CDD" id="cd00067">
    <property type="entry name" value="GAL4"/>
    <property type="match status" value="1"/>
</dbReference>
<dbReference type="GO" id="GO:0008270">
    <property type="term" value="F:zinc ion binding"/>
    <property type="evidence" value="ECO:0007669"/>
    <property type="project" value="InterPro"/>
</dbReference>
<dbReference type="Proteomes" id="UP000187013">
    <property type="component" value="Unassembled WGS sequence"/>
</dbReference>
<evidence type="ECO:0000259" key="2">
    <source>
        <dbReference type="PROSITE" id="PS50048"/>
    </source>
</evidence>